<protein>
    <submittedName>
        <fullName evidence="2">Uncharacterized protein</fullName>
    </submittedName>
</protein>
<keyword evidence="1" id="KW-0812">Transmembrane</keyword>
<keyword evidence="1" id="KW-1133">Transmembrane helix</keyword>
<keyword evidence="1" id="KW-0472">Membrane</keyword>
<evidence type="ECO:0000313" key="2">
    <source>
        <dbReference type="EMBL" id="TCO26233.1"/>
    </source>
</evidence>
<dbReference type="EMBL" id="SLWN01000007">
    <property type="protein sequence ID" value="TCO26233.1"/>
    <property type="molecule type" value="Genomic_DNA"/>
</dbReference>
<comment type="caution">
    <text evidence="2">The sequence shown here is derived from an EMBL/GenBank/DDBJ whole genome shotgun (WGS) entry which is preliminary data.</text>
</comment>
<evidence type="ECO:0000256" key="1">
    <source>
        <dbReference type="SAM" id="Phobius"/>
    </source>
</evidence>
<keyword evidence="3" id="KW-1185">Reference proteome</keyword>
<dbReference type="Proteomes" id="UP000294508">
    <property type="component" value="Unassembled WGS sequence"/>
</dbReference>
<feature type="transmembrane region" description="Helical" evidence="1">
    <location>
        <begin position="32"/>
        <end position="53"/>
    </location>
</feature>
<organism evidence="2 3">
    <name type="scientific">Kribbella steppae</name>
    <dbReference type="NCBI Taxonomy" id="2512223"/>
    <lineage>
        <taxon>Bacteria</taxon>
        <taxon>Bacillati</taxon>
        <taxon>Actinomycetota</taxon>
        <taxon>Actinomycetes</taxon>
        <taxon>Propionibacteriales</taxon>
        <taxon>Kribbellaceae</taxon>
        <taxon>Kribbella</taxon>
    </lineage>
</organism>
<feature type="transmembrane region" description="Helical" evidence="1">
    <location>
        <begin position="153"/>
        <end position="177"/>
    </location>
</feature>
<accession>A0A4R2HGY5</accession>
<reference evidence="2 3" key="1">
    <citation type="journal article" date="2015" name="Stand. Genomic Sci.">
        <title>Genomic Encyclopedia of Bacterial and Archaeal Type Strains, Phase III: the genomes of soil and plant-associated and newly described type strains.</title>
        <authorList>
            <person name="Whitman W.B."/>
            <person name="Woyke T."/>
            <person name="Klenk H.P."/>
            <person name="Zhou Y."/>
            <person name="Lilburn T.G."/>
            <person name="Beck B.J."/>
            <person name="De Vos P."/>
            <person name="Vandamme P."/>
            <person name="Eisen J.A."/>
            <person name="Garrity G."/>
            <person name="Hugenholtz P."/>
            <person name="Kyrpides N.C."/>
        </authorList>
    </citation>
    <scope>NUCLEOTIDE SEQUENCE [LARGE SCALE GENOMIC DNA]</scope>
    <source>
        <strain evidence="2 3">VKM Ac-2572</strain>
    </source>
</reference>
<gene>
    <name evidence="2" type="ORF">EV652_107124</name>
</gene>
<evidence type="ECO:0000313" key="3">
    <source>
        <dbReference type="Proteomes" id="UP000294508"/>
    </source>
</evidence>
<name>A0A4R2HGY5_9ACTN</name>
<proteinExistence type="predicted"/>
<sequence>MTSTDVMRGMEAPVRSGGRCSHYSSRMRRLSWIGIGCFVVAFVVSGFFLVQLLRTIPGTPAPVDQGPVQLDGVGLTIFASERGAGQSCTAKDASGAPIALTEPSRSEQFDDAGDVYYVVAHSVEKVPAQAVEVSCTDQSATYFAGRRHTAATFLGPAFAALGSFALFGALGTVLIVVDQARRKRAPRH</sequence>
<dbReference type="AlphaFoldDB" id="A0A4R2HGY5"/>